<dbReference type="EMBL" id="CP083239">
    <property type="protein sequence ID" value="UOK72719.1"/>
    <property type="molecule type" value="Genomic_DNA"/>
</dbReference>
<dbReference type="AlphaFoldDB" id="A0A9E6ZVZ0"/>
<evidence type="ECO:0000313" key="2">
    <source>
        <dbReference type="Proteomes" id="UP000831684"/>
    </source>
</evidence>
<accession>A0A9E6ZVZ0</accession>
<dbReference type="KEGG" id="apol:K9D25_08495"/>
<dbReference type="RefSeq" id="WP_244450416.1">
    <property type="nucleotide sequence ID" value="NZ_CP083239.1"/>
</dbReference>
<reference evidence="1" key="1">
    <citation type="submission" date="2021-09" db="EMBL/GenBank/DDBJ databases">
        <title>Network and meta-omics reveal the key degrader and cooperation patterns in an efficient 1,4-dioxane-degrading microbial community.</title>
        <authorList>
            <person name="Dai C."/>
        </authorList>
    </citation>
    <scope>NUCLEOTIDE SEQUENCE</scope>
    <source>
        <strain evidence="1">ZM13</strain>
    </source>
</reference>
<gene>
    <name evidence="1" type="ORF">K9D25_08495</name>
</gene>
<evidence type="ECO:0000313" key="1">
    <source>
        <dbReference type="EMBL" id="UOK72719.1"/>
    </source>
</evidence>
<sequence length="125" mass="13820">MTANPALATLKGLLDRLEETVEEETSALAQRRPLDFEEINRRKSRSLLELTRAIRSLPEAFDAAREGGLSARLARLRAGLEANQDMLRIHLSAAQEIAALLGREMGEAESDGTYSFAQLNRQAAR</sequence>
<name>A0A9E6ZVZ0_9HYPH</name>
<organism evidence="1 2">
    <name type="scientific">Ancylobacter polymorphus</name>
    <dbReference type="NCBI Taxonomy" id="223390"/>
    <lineage>
        <taxon>Bacteria</taxon>
        <taxon>Pseudomonadati</taxon>
        <taxon>Pseudomonadota</taxon>
        <taxon>Alphaproteobacteria</taxon>
        <taxon>Hyphomicrobiales</taxon>
        <taxon>Xanthobacteraceae</taxon>
        <taxon>Ancylobacter</taxon>
    </lineage>
</organism>
<evidence type="ECO:0008006" key="3">
    <source>
        <dbReference type="Google" id="ProtNLM"/>
    </source>
</evidence>
<protein>
    <recommendedName>
        <fullName evidence="3">Flagellar protein FlgN</fullName>
    </recommendedName>
</protein>
<proteinExistence type="predicted"/>
<dbReference type="Proteomes" id="UP000831684">
    <property type="component" value="Chromosome"/>
</dbReference>